<dbReference type="SUPFAM" id="SSF46785">
    <property type="entry name" value="Winged helix' DNA-binding domain"/>
    <property type="match status" value="1"/>
</dbReference>
<dbReference type="Proteomes" id="UP001371218">
    <property type="component" value="Unassembled WGS sequence"/>
</dbReference>
<evidence type="ECO:0000313" key="8">
    <source>
        <dbReference type="Proteomes" id="UP001371218"/>
    </source>
</evidence>
<evidence type="ECO:0000256" key="1">
    <source>
        <dbReference type="ARBA" id="ARBA00005384"/>
    </source>
</evidence>
<dbReference type="PANTHER" id="PTHR46577:SF1">
    <property type="entry name" value="HTH-TYPE TRANSCRIPTIONAL REGULATORY PROTEIN GABR"/>
    <property type="match status" value="1"/>
</dbReference>
<dbReference type="CDD" id="cd00609">
    <property type="entry name" value="AAT_like"/>
    <property type="match status" value="1"/>
</dbReference>
<dbReference type="Gene3D" id="1.10.10.10">
    <property type="entry name" value="Winged helix-like DNA-binding domain superfamily/Winged helix DNA-binding domain"/>
    <property type="match status" value="1"/>
</dbReference>
<comment type="similarity">
    <text evidence="1">In the C-terminal section; belongs to the class-I pyridoxal-phosphate-dependent aminotransferase family.</text>
</comment>
<dbReference type="Pfam" id="PF00392">
    <property type="entry name" value="GntR"/>
    <property type="match status" value="1"/>
</dbReference>
<dbReference type="InterPro" id="IPR015424">
    <property type="entry name" value="PyrdxlP-dep_Trfase"/>
</dbReference>
<dbReference type="SUPFAM" id="SSF53383">
    <property type="entry name" value="PLP-dependent transferases"/>
    <property type="match status" value="1"/>
</dbReference>
<dbReference type="InterPro" id="IPR015421">
    <property type="entry name" value="PyrdxlP-dep_Trfase_major"/>
</dbReference>
<reference evidence="7 8" key="1">
    <citation type="submission" date="2024-04" db="EMBL/GenBank/DDBJ databases">
        <title>Novel species of the genus Ideonella isolated from streams.</title>
        <authorList>
            <person name="Lu H."/>
        </authorList>
    </citation>
    <scope>NUCLEOTIDE SEQUENCE [LARGE SCALE GENOMIC DNA]</scope>
    <source>
        <strain evidence="7 8">DXS29W</strain>
    </source>
</reference>
<keyword evidence="7" id="KW-0808">Transferase</keyword>
<proteinExistence type="inferred from homology"/>
<protein>
    <submittedName>
        <fullName evidence="7">PLP-dependent aminotransferase family protein</fullName>
    </submittedName>
</protein>
<dbReference type="Pfam" id="PF00155">
    <property type="entry name" value="Aminotran_1_2"/>
    <property type="match status" value="1"/>
</dbReference>
<evidence type="ECO:0000256" key="4">
    <source>
        <dbReference type="ARBA" id="ARBA00023125"/>
    </source>
</evidence>
<dbReference type="SMART" id="SM00345">
    <property type="entry name" value="HTH_GNTR"/>
    <property type="match status" value="1"/>
</dbReference>
<dbReference type="InterPro" id="IPR036388">
    <property type="entry name" value="WH-like_DNA-bd_sf"/>
</dbReference>
<dbReference type="GO" id="GO:0008483">
    <property type="term" value="F:transaminase activity"/>
    <property type="evidence" value="ECO:0007669"/>
    <property type="project" value="UniProtKB-KW"/>
</dbReference>
<gene>
    <name evidence="7" type="ORF">AACH06_19465</name>
</gene>
<dbReference type="CDD" id="cd07377">
    <property type="entry name" value="WHTH_GntR"/>
    <property type="match status" value="1"/>
</dbReference>
<dbReference type="PROSITE" id="PS50949">
    <property type="entry name" value="HTH_GNTR"/>
    <property type="match status" value="1"/>
</dbReference>
<evidence type="ECO:0000256" key="2">
    <source>
        <dbReference type="ARBA" id="ARBA00022898"/>
    </source>
</evidence>
<evidence type="ECO:0000256" key="5">
    <source>
        <dbReference type="ARBA" id="ARBA00023163"/>
    </source>
</evidence>
<comment type="caution">
    <text evidence="7">The sequence shown here is derived from an EMBL/GenBank/DDBJ whole genome shotgun (WGS) entry which is preliminary data.</text>
</comment>
<keyword evidence="7" id="KW-0032">Aminotransferase</keyword>
<evidence type="ECO:0000313" key="7">
    <source>
        <dbReference type="EMBL" id="MEK8033007.1"/>
    </source>
</evidence>
<accession>A0ABU9BSR5</accession>
<dbReference type="InterPro" id="IPR036390">
    <property type="entry name" value="WH_DNA-bd_sf"/>
</dbReference>
<dbReference type="InterPro" id="IPR051446">
    <property type="entry name" value="HTH_trans_reg/aminotransferase"/>
</dbReference>
<sequence length="527" mass="56422">MAQASSTLALHDTLAGWIAARLSSRPELALGTRLAQSLRDAVLQGVIAPGQRLPATRALALRLGVARNTLVAVYAQLAAEGFVVAGQGSGTYACKVMPERVVARPNARPARAPAKSTGLSSSSPFAPGLSAPSLSARGLRYQAHPLHRFWSREPFCPGLFDADLFPHGLWNRLLAQPLRQADAALLGAGEPGGAPALRQAIAQHVRATRGVRCEAQQVIITDSTAQSLDLIARLLCDPGDRVWIENPCYWGASQTLSDLGLALHPIDVDADGVPVPPAAGRQAARVRLAYLTPSHQFPTGAVMPLARRLDWLAHARQHDMLLIEDDYDSEYRYTGMPFPSLQGLDSDVDAGGRVLYLGSFSKTMYPGIRVGFMVVPAALATVFGDASADFYRDGDQLVQHALARFMAEGHYAAHVRALRREFGARREALVQALWQHLPDGLDSPDRLRLLGGARGVHLTIGLPDAVDDQALALQCRSAGATVIPLSVYCVGTLRRGLVLSYAGSPVPQIAALVARIAPVIRRGLSQH</sequence>
<keyword evidence="2" id="KW-0663">Pyridoxal phosphate</keyword>
<dbReference type="EMBL" id="JBBUTG010000013">
    <property type="protein sequence ID" value="MEK8033007.1"/>
    <property type="molecule type" value="Genomic_DNA"/>
</dbReference>
<dbReference type="PANTHER" id="PTHR46577">
    <property type="entry name" value="HTH-TYPE TRANSCRIPTIONAL REGULATORY PROTEIN GABR"/>
    <property type="match status" value="1"/>
</dbReference>
<name>A0ABU9BSR5_9BURK</name>
<feature type="domain" description="HTH gntR-type" evidence="6">
    <location>
        <begin position="28"/>
        <end position="96"/>
    </location>
</feature>
<organism evidence="7 8">
    <name type="scientific">Ideonella lacteola</name>
    <dbReference type="NCBI Taxonomy" id="2984193"/>
    <lineage>
        <taxon>Bacteria</taxon>
        <taxon>Pseudomonadati</taxon>
        <taxon>Pseudomonadota</taxon>
        <taxon>Betaproteobacteria</taxon>
        <taxon>Burkholderiales</taxon>
        <taxon>Sphaerotilaceae</taxon>
        <taxon>Ideonella</taxon>
    </lineage>
</organism>
<dbReference type="InterPro" id="IPR004839">
    <property type="entry name" value="Aminotransferase_I/II_large"/>
</dbReference>
<keyword evidence="8" id="KW-1185">Reference proteome</keyword>
<dbReference type="RefSeq" id="WP_341427428.1">
    <property type="nucleotide sequence ID" value="NZ_JBBUTG010000013.1"/>
</dbReference>
<keyword evidence="3" id="KW-0805">Transcription regulation</keyword>
<evidence type="ECO:0000256" key="3">
    <source>
        <dbReference type="ARBA" id="ARBA00023015"/>
    </source>
</evidence>
<evidence type="ECO:0000259" key="6">
    <source>
        <dbReference type="PROSITE" id="PS50949"/>
    </source>
</evidence>
<keyword evidence="4" id="KW-0238">DNA-binding</keyword>
<dbReference type="InterPro" id="IPR000524">
    <property type="entry name" value="Tscrpt_reg_HTH_GntR"/>
</dbReference>
<dbReference type="Gene3D" id="3.40.640.10">
    <property type="entry name" value="Type I PLP-dependent aspartate aminotransferase-like (Major domain)"/>
    <property type="match status" value="1"/>
</dbReference>
<keyword evidence="5" id="KW-0804">Transcription</keyword>